<organism evidence="2 3">
    <name type="scientific">Candida viswanathii</name>
    <dbReference type="NCBI Taxonomy" id="5486"/>
    <lineage>
        <taxon>Eukaryota</taxon>
        <taxon>Fungi</taxon>
        <taxon>Dikarya</taxon>
        <taxon>Ascomycota</taxon>
        <taxon>Saccharomycotina</taxon>
        <taxon>Pichiomycetes</taxon>
        <taxon>Debaryomycetaceae</taxon>
        <taxon>Candida/Lodderomyces clade</taxon>
        <taxon>Candida</taxon>
    </lineage>
</organism>
<accession>A0A367XTY5</accession>
<feature type="signal peptide" evidence="1">
    <location>
        <begin position="1"/>
        <end position="19"/>
    </location>
</feature>
<dbReference type="EMBL" id="QLNQ01000029">
    <property type="protein sequence ID" value="RCK56282.1"/>
    <property type="molecule type" value="Genomic_DNA"/>
</dbReference>
<name>A0A367XTY5_9ASCO</name>
<keyword evidence="1" id="KW-0732">Signal</keyword>
<dbReference type="OrthoDB" id="4018368at2759"/>
<dbReference type="Proteomes" id="UP000253472">
    <property type="component" value="Unassembled WGS sequence"/>
</dbReference>
<keyword evidence="3" id="KW-1185">Reference proteome</keyword>
<gene>
    <name evidence="2" type="primary">PGA30_0</name>
    <name evidence="2" type="ORF">Cantr_05965</name>
</gene>
<sequence length="158" mass="18786">MRSNFLIVAFLCFFTPVFCCLNDIYLYVKSNDKRINGWGLYYVKEDDGVNYFFLGSNRAKKLIYDDKNKYIYNQPNARTKWYYLINKNFLQISNGKPYKVNIKKDGELDFSGDDNLWAVKEVKDPVNYSKNHYAIVYYKNRKDVPKDAIKVKVYSKKV</sequence>
<evidence type="ECO:0000256" key="1">
    <source>
        <dbReference type="SAM" id="SignalP"/>
    </source>
</evidence>
<feature type="chain" id="PRO_5017000261" evidence="1">
    <location>
        <begin position="20"/>
        <end position="158"/>
    </location>
</feature>
<dbReference type="STRING" id="5486.A0A367XTY5"/>
<comment type="caution">
    <text evidence="2">The sequence shown here is derived from an EMBL/GenBank/DDBJ whole genome shotgun (WGS) entry which is preliminary data.</text>
</comment>
<reference evidence="2 3" key="1">
    <citation type="submission" date="2018-06" db="EMBL/GenBank/DDBJ databases">
        <title>Whole genome sequencing of Candida tropicalis (genome annotated by CSBL at Korea University).</title>
        <authorList>
            <person name="Ahn J."/>
        </authorList>
    </citation>
    <scope>NUCLEOTIDE SEQUENCE [LARGE SCALE GENOMIC DNA]</scope>
    <source>
        <strain evidence="2 3">ATCC 20962</strain>
    </source>
</reference>
<proteinExistence type="predicted"/>
<evidence type="ECO:0000313" key="3">
    <source>
        <dbReference type="Proteomes" id="UP000253472"/>
    </source>
</evidence>
<protein>
    <submittedName>
        <fullName evidence="2">Cell wall protein PGA30</fullName>
    </submittedName>
</protein>
<evidence type="ECO:0000313" key="2">
    <source>
        <dbReference type="EMBL" id="RCK56282.1"/>
    </source>
</evidence>
<dbReference type="AlphaFoldDB" id="A0A367XTY5"/>